<dbReference type="SUPFAM" id="SSF51412">
    <property type="entry name" value="Inosine monophosphate dehydrogenase (IMPDH)"/>
    <property type="match status" value="1"/>
</dbReference>
<dbReference type="InterPro" id="IPR005990">
    <property type="entry name" value="IMP_DH"/>
</dbReference>
<keyword evidence="4" id="KW-1185">Reference proteome</keyword>
<comment type="similarity">
    <text evidence="1">Belongs to the IMPDH/GMPR family.</text>
</comment>
<evidence type="ECO:0000256" key="1">
    <source>
        <dbReference type="ARBA" id="ARBA00005502"/>
    </source>
</evidence>
<organism evidence="3 4">
    <name type="scientific">Mycoplasma todarodis</name>
    <dbReference type="NCBI Taxonomy" id="1937191"/>
    <lineage>
        <taxon>Bacteria</taxon>
        <taxon>Bacillati</taxon>
        <taxon>Mycoplasmatota</taxon>
        <taxon>Mollicutes</taxon>
        <taxon>Mycoplasmataceae</taxon>
        <taxon>Mycoplasma</taxon>
    </lineage>
</organism>
<feature type="non-terminal residue" evidence="3">
    <location>
        <position position="50"/>
    </location>
</feature>
<name>A0A4R0XMZ6_9MOLU</name>
<proteinExistence type="inferred from homology"/>
<dbReference type="GO" id="GO:0003938">
    <property type="term" value="F:IMP dehydrogenase activity"/>
    <property type="evidence" value="ECO:0007669"/>
    <property type="project" value="UniProtKB-EC"/>
</dbReference>
<evidence type="ECO:0000259" key="2">
    <source>
        <dbReference type="Pfam" id="PF00478"/>
    </source>
</evidence>
<dbReference type="Proteomes" id="UP000291072">
    <property type="component" value="Unassembled WGS sequence"/>
</dbReference>
<dbReference type="Gene3D" id="3.20.20.70">
    <property type="entry name" value="Aldolase class I"/>
    <property type="match status" value="1"/>
</dbReference>
<dbReference type="InterPro" id="IPR013785">
    <property type="entry name" value="Aldolase_TIM"/>
</dbReference>
<gene>
    <name evidence="3" type="ORF">C4B25_04685</name>
</gene>
<feature type="domain" description="IMP dehydrogenase/GMP reductase" evidence="2">
    <location>
        <begin position="2"/>
        <end position="50"/>
    </location>
</feature>
<dbReference type="InterPro" id="IPR001093">
    <property type="entry name" value="IMP_DH_GMPRt"/>
</dbReference>
<evidence type="ECO:0000313" key="3">
    <source>
        <dbReference type="EMBL" id="TCG10315.1"/>
    </source>
</evidence>
<dbReference type="PANTHER" id="PTHR11911">
    <property type="entry name" value="INOSINE-5-MONOPHOSPHATE DEHYDROGENASE RELATED"/>
    <property type="match status" value="1"/>
</dbReference>
<dbReference type="EC" id="1.1.1.205" evidence="3"/>
<accession>A0A4R0XMZ6</accession>
<dbReference type="PANTHER" id="PTHR11911:SF111">
    <property type="entry name" value="INOSINE-5'-MONOPHOSPHATE DEHYDROGENASE"/>
    <property type="match status" value="1"/>
</dbReference>
<dbReference type="EMBL" id="PSZP01000068">
    <property type="protein sequence ID" value="TCG10315.1"/>
    <property type="molecule type" value="Genomic_DNA"/>
</dbReference>
<dbReference type="Pfam" id="PF00478">
    <property type="entry name" value="IMPDH"/>
    <property type="match status" value="1"/>
</dbReference>
<dbReference type="AlphaFoldDB" id="A0A4R0XMZ6"/>
<keyword evidence="3" id="KW-0560">Oxidoreductase</keyword>
<reference evidence="3 4" key="1">
    <citation type="submission" date="2018-02" db="EMBL/GenBank/DDBJ databases">
        <title>Mycoplasma marinum and Mycoplasma todarodis sp. nov., moderately halophilic and psychrotolerant mycoplasmas isolated from cephalopods.</title>
        <authorList>
            <person name="Viver T."/>
        </authorList>
    </citation>
    <scope>NUCLEOTIDE SEQUENCE [LARGE SCALE GENOMIC DNA]</scope>
    <source>
        <strain evidence="3 4">5H</strain>
    </source>
</reference>
<comment type="caution">
    <text evidence="3">The sequence shown here is derived from an EMBL/GenBank/DDBJ whole genome shotgun (WGS) entry which is preliminary data.</text>
</comment>
<protein>
    <submittedName>
        <fullName evidence="3">IMP dehydrogenase</fullName>
        <ecNumber evidence="3">1.1.1.205</ecNumber>
    </submittedName>
</protein>
<sequence>MKQTGDLTKAIVAGADMVMLGSMLAGADETPGEKIEHKGKYYKSYRGMGS</sequence>
<dbReference type="GO" id="GO:0006183">
    <property type="term" value="P:GTP biosynthetic process"/>
    <property type="evidence" value="ECO:0007669"/>
    <property type="project" value="TreeGrafter"/>
</dbReference>
<evidence type="ECO:0000313" key="4">
    <source>
        <dbReference type="Proteomes" id="UP000291072"/>
    </source>
</evidence>